<feature type="domain" description="EGF-like" evidence="1">
    <location>
        <begin position="26"/>
        <end position="70"/>
    </location>
</feature>
<feature type="domain" description="EGF-like" evidence="1">
    <location>
        <begin position="103"/>
        <end position="134"/>
    </location>
</feature>
<gene>
    <name evidence="2" type="ORF">MAR_031127</name>
</gene>
<feature type="domain" description="EGF-like" evidence="1">
    <location>
        <begin position="205"/>
        <end position="236"/>
    </location>
</feature>
<feature type="domain" description="EGF-like" evidence="1">
    <location>
        <begin position="172"/>
        <end position="203"/>
    </location>
</feature>
<keyword evidence="3" id="KW-1185">Reference proteome</keyword>
<organism evidence="2 3">
    <name type="scientific">Mya arenaria</name>
    <name type="common">Soft-shell clam</name>
    <dbReference type="NCBI Taxonomy" id="6604"/>
    <lineage>
        <taxon>Eukaryota</taxon>
        <taxon>Metazoa</taxon>
        <taxon>Spiralia</taxon>
        <taxon>Lophotrochozoa</taxon>
        <taxon>Mollusca</taxon>
        <taxon>Bivalvia</taxon>
        <taxon>Autobranchia</taxon>
        <taxon>Heteroconchia</taxon>
        <taxon>Euheterodonta</taxon>
        <taxon>Imparidentia</taxon>
        <taxon>Neoheterodontei</taxon>
        <taxon>Myida</taxon>
        <taxon>Myoidea</taxon>
        <taxon>Myidae</taxon>
        <taxon>Mya</taxon>
    </lineage>
</organism>
<dbReference type="SMART" id="SM00181">
    <property type="entry name" value="EGF"/>
    <property type="match status" value="5"/>
</dbReference>
<dbReference type="SUPFAM" id="SSF57184">
    <property type="entry name" value="Growth factor receptor domain"/>
    <property type="match status" value="1"/>
</dbReference>
<proteinExistence type="predicted"/>
<feature type="non-terminal residue" evidence="2">
    <location>
        <position position="290"/>
    </location>
</feature>
<evidence type="ECO:0000313" key="2">
    <source>
        <dbReference type="EMBL" id="WAR16533.1"/>
    </source>
</evidence>
<accession>A0ABY7F2W7</accession>
<dbReference type="InterPro" id="IPR000742">
    <property type="entry name" value="EGF"/>
</dbReference>
<dbReference type="Proteomes" id="UP001164746">
    <property type="component" value="Chromosome 10"/>
</dbReference>
<protein>
    <submittedName>
        <fullName evidence="2">TENX-like protein</fullName>
    </submittedName>
</protein>
<sequence>MDIKNRIALVIRISTRRQVFQGRCQECEEGKYGTICNETCGQHCLDSRCNQDDGSCTCKKEYKLDGDKCVPSTCPANCSTCTSLDSCDMCVGTYYYGVTCEHECTHCKTGTNCRKSDGYCYSVCADGLTGNFCDSHCNAGCETCQKWNANKCPSCKTGRYGNDGQYLTCNNHCNKNCLNNTCETWYGQCDQGCVNGYEGIYCINKCPRHCLNETCQRNTAACVHGCDDGYYGLQCFYTCTSVDSNCLVCTSNENTFSSCTRCTNGSYPGSRGKCVPCETNCSGGCNSSTG</sequence>
<reference evidence="2" key="1">
    <citation type="submission" date="2022-11" db="EMBL/GenBank/DDBJ databases">
        <title>Centuries of genome instability and evolution in soft-shell clam transmissible cancer (bioRxiv).</title>
        <authorList>
            <person name="Hart S.F.M."/>
            <person name="Yonemitsu M.A."/>
            <person name="Giersch R.M."/>
            <person name="Beal B.F."/>
            <person name="Arriagada G."/>
            <person name="Davis B.W."/>
            <person name="Ostrander E.A."/>
            <person name="Goff S.P."/>
            <person name="Metzger M.J."/>
        </authorList>
    </citation>
    <scope>NUCLEOTIDE SEQUENCE</scope>
    <source>
        <strain evidence="2">MELC-2E11</strain>
        <tissue evidence="2">Siphon/mantle</tissue>
    </source>
</reference>
<name>A0ABY7F2W7_MYAAR</name>
<evidence type="ECO:0000259" key="1">
    <source>
        <dbReference type="SMART" id="SM00181"/>
    </source>
</evidence>
<evidence type="ECO:0000313" key="3">
    <source>
        <dbReference type="Proteomes" id="UP001164746"/>
    </source>
</evidence>
<dbReference type="EMBL" id="CP111021">
    <property type="protein sequence ID" value="WAR16533.1"/>
    <property type="molecule type" value="Genomic_DNA"/>
</dbReference>
<feature type="domain" description="EGF-like" evidence="1">
    <location>
        <begin position="136"/>
        <end position="170"/>
    </location>
</feature>
<dbReference type="InterPro" id="IPR009030">
    <property type="entry name" value="Growth_fac_rcpt_cys_sf"/>
</dbReference>